<comment type="caution">
    <text evidence="8">The sequence shown here is derived from an EMBL/GenBank/DDBJ whole genome shotgun (WGS) entry which is preliminary data.</text>
</comment>
<evidence type="ECO:0000256" key="3">
    <source>
        <dbReference type="ARBA" id="ARBA00022777"/>
    </source>
</evidence>
<keyword evidence="2 5" id="KW-0547">Nucleotide-binding</keyword>
<dbReference type="PANTHER" id="PTHR48011:SF18">
    <property type="entry name" value="MITOGEN-ACTIVATED PROTEIN KINASE KINASE KINASE 19-RELATED"/>
    <property type="match status" value="1"/>
</dbReference>
<dbReference type="PROSITE" id="PS50011">
    <property type="entry name" value="PROTEIN_KINASE_DOM"/>
    <property type="match status" value="1"/>
</dbReference>
<gene>
    <name evidence="8" type="ORF">QVD17_36809</name>
</gene>
<dbReference type="InterPro" id="IPR000719">
    <property type="entry name" value="Prot_kinase_dom"/>
</dbReference>
<protein>
    <recommendedName>
        <fullName evidence="7">Protein kinase domain-containing protein</fullName>
    </recommendedName>
</protein>
<reference evidence="8" key="1">
    <citation type="journal article" date="2023" name="bioRxiv">
        <title>Improved chromosome-level genome assembly for marigold (Tagetes erecta).</title>
        <authorList>
            <person name="Jiang F."/>
            <person name="Yuan L."/>
            <person name="Wang S."/>
            <person name="Wang H."/>
            <person name="Xu D."/>
            <person name="Wang A."/>
            <person name="Fan W."/>
        </authorList>
    </citation>
    <scope>NUCLEOTIDE SEQUENCE</scope>
    <source>
        <strain evidence="8">WSJ</strain>
        <tissue evidence="8">Leaf</tissue>
    </source>
</reference>
<evidence type="ECO:0000259" key="7">
    <source>
        <dbReference type="PROSITE" id="PS50011"/>
    </source>
</evidence>
<keyword evidence="1" id="KW-0808">Transferase</keyword>
<evidence type="ECO:0000256" key="1">
    <source>
        <dbReference type="ARBA" id="ARBA00022679"/>
    </source>
</evidence>
<evidence type="ECO:0000256" key="2">
    <source>
        <dbReference type="ARBA" id="ARBA00022741"/>
    </source>
</evidence>
<evidence type="ECO:0000313" key="9">
    <source>
        <dbReference type="Proteomes" id="UP001229421"/>
    </source>
</evidence>
<evidence type="ECO:0000256" key="5">
    <source>
        <dbReference type="PROSITE-ProRule" id="PRU10141"/>
    </source>
</evidence>
<dbReference type="InterPro" id="IPR011009">
    <property type="entry name" value="Kinase-like_dom_sf"/>
</dbReference>
<evidence type="ECO:0000256" key="6">
    <source>
        <dbReference type="RuleBase" id="RU000304"/>
    </source>
</evidence>
<keyword evidence="4 5" id="KW-0067">ATP-binding</keyword>
<comment type="similarity">
    <text evidence="6">Belongs to the protein kinase superfamily.</text>
</comment>
<organism evidence="8 9">
    <name type="scientific">Tagetes erecta</name>
    <name type="common">African marigold</name>
    <dbReference type="NCBI Taxonomy" id="13708"/>
    <lineage>
        <taxon>Eukaryota</taxon>
        <taxon>Viridiplantae</taxon>
        <taxon>Streptophyta</taxon>
        <taxon>Embryophyta</taxon>
        <taxon>Tracheophyta</taxon>
        <taxon>Spermatophyta</taxon>
        <taxon>Magnoliopsida</taxon>
        <taxon>eudicotyledons</taxon>
        <taxon>Gunneridae</taxon>
        <taxon>Pentapetalae</taxon>
        <taxon>asterids</taxon>
        <taxon>campanulids</taxon>
        <taxon>Asterales</taxon>
        <taxon>Asteraceae</taxon>
        <taxon>Asteroideae</taxon>
        <taxon>Heliantheae alliance</taxon>
        <taxon>Tageteae</taxon>
        <taxon>Tagetes</taxon>
    </lineage>
</organism>
<dbReference type="InterPro" id="IPR052751">
    <property type="entry name" value="Plant_MAPKKK"/>
</dbReference>
<dbReference type="PROSITE" id="PS00107">
    <property type="entry name" value="PROTEIN_KINASE_ATP"/>
    <property type="match status" value="1"/>
</dbReference>
<dbReference type="Proteomes" id="UP001229421">
    <property type="component" value="Unassembled WGS sequence"/>
</dbReference>
<dbReference type="PANTHER" id="PTHR48011">
    <property type="entry name" value="CCR4-NOT TRANSCRIPTIONAL COMPLEX SUBUNIT CAF120-RELATED"/>
    <property type="match status" value="1"/>
</dbReference>
<accession>A0AAD8JT39</accession>
<proteinExistence type="inferred from homology"/>
<name>A0AAD8JT39_TARER</name>
<dbReference type="GO" id="GO:0004674">
    <property type="term" value="F:protein serine/threonine kinase activity"/>
    <property type="evidence" value="ECO:0007669"/>
    <property type="project" value="UniProtKB-KW"/>
</dbReference>
<evidence type="ECO:0000313" key="8">
    <source>
        <dbReference type="EMBL" id="KAK1410274.1"/>
    </source>
</evidence>
<sequence>MEWIRGQSIGHGTFAKVSLAKPTSQNPQFPSLIALKSCALSHSATLINEFKILNQLQSCPEIITCYGDSITVENNEKLYNIALEYASYGSLADKLKNLKNSALLETDVRRYTKSVLKGLEFIHRNGFVHCDIKPENILLFSDDSVKVADFGLARRITKEVNLEYDVRGTPLYMSPETVVYGKQLPASDIWAVGCLVLEMLTGKPAWTCSDMSALLMKIGVGAEIPEIPGNLSEAGRDFIGKCFVKDASERWTAEMLLKHPFINGEDWVLVSSPRDPFDFPDWELERSVVGVPELEMELELECWETSVSSREKFDFPDWELEERVCVAQELELELELKRWETGVSAMSRLKRLVTEEVPDWSVASGWVTGWVLPLGPCYCRPLNPDTRGATSRPTSTVHCLLENLIDEGLRP</sequence>
<dbReference type="Pfam" id="PF00069">
    <property type="entry name" value="Pkinase"/>
    <property type="match status" value="1"/>
</dbReference>
<keyword evidence="3" id="KW-0418">Kinase</keyword>
<evidence type="ECO:0000256" key="4">
    <source>
        <dbReference type="ARBA" id="ARBA00022840"/>
    </source>
</evidence>
<dbReference type="InterPro" id="IPR017441">
    <property type="entry name" value="Protein_kinase_ATP_BS"/>
</dbReference>
<dbReference type="SUPFAM" id="SSF56112">
    <property type="entry name" value="Protein kinase-like (PK-like)"/>
    <property type="match status" value="1"/>
</dbReference>
<keyword evidence="9" id="KW-1185">Reference proteome</keyword>
<dbReference type="EMBL" id="JAUHHV010000010">
    <property type="protein sequence ID" value="KAK1410274.1"/>
    <property type="molecule type" value="Genomic_DNA"/>
</dbReference>
<feature type="binding site" evidence="5">
    <location>
        <position position="36"/>
    </location>
    <ligand>
        <name>ATP</name>
        <dbReference type="ChEBI" id="CHEBI:30616"/>
    </ligand>
</feature>
<dbReference type="SMART" id="SM00220">
    <property type="entry name" value="S_TKc"/>
    <property type="match status" value="1"/>
</dbReference>
<dbReference type="PROSITE" id="PS00108">
    <property type="entry name" value="PROTEIN_KINASE_ST"/>
    <property type="match status" value="1"/>
</dbReference>
<feature type="domain" description="Protein kinase" evidence="7">
    <location>
        <begin position="3"/>
        <end position="262"/>
    </location>
</feature>
<dbReference type="InterPro" id="IPR008271">
    <property type="entry name" value="Ser/Thr_kinase_AS"/>
</dbReference>
<dbReference type="Gene3D" id="1.10.510.10">
    <property type="entry name" value="Transferase(Phosphotransferase) domain 1"/>
    <property type="match status" value="1"/>
</dbReference>
<keyword evidence="6" id="KW-0723">Serine/threonine-protein kinase</keyword>
<dbReference type="CDD" id="cd06606">
    <property type="entry name" value="STKc_MAPKKK"/>
    <property type="match status" value="1"/>
</dbReference>
<dbReference type="GO" id="GO:0007165">
    <property type="term" value="P:signal transduction"/>
    <property type="evidence" value="ECO:0007669"/>
    <property type="project" value="TreeGrafter"/>
</dbReference>
<dbReference type="AlphaFoldDB" id="A0AAD8JT39"/>
<dbReference type="GO" id="GO:0005524">
    <property type="term" value="F:ATP binding"/>
    <property type="evidence" value="ECO:0007669"/>
    <property type="project" value="UniProtKB-UniRule"/>
</dbReference>